<accession>A0AA86YFH7</accession>
<protein>
    <submittedName>
        <fullName evidence="1">Uncharacterized protein</fullName>
    </submittedName>
</protein>
<dbReference type="GeneID" id="301841460"/>
<evidence type="ECO:0000313" key="2">
    <source>
        <dbReference type="Proteomes" id="UP001302000"/>
    </source>
</evidence>
<dbReference type="EMBL" id="BK063680">
    <property type="protein sequence ID" value="DBA35625.1"/>
    <property type="molecule type" value="Genomic_DNA"/>
</dbReference>
<reference evidence="1 2" key="1">
    <citation type="journal article" date="2023" name="Nat. Microbiol.">
        <title>A compendium of viruses from methanogenic archaea reveals their diversity and adaptations to the gut environment.</title>
        <authorList>
            <person name="Medvedeva S."/>
            <person name="Borrel G."/>
            <person name="Krupovic M."/>
            <person name="Gribaldo S."/>
        </authorList>
    </citation>
    <scope>NUCLEOTIDE SEQUENCE [LARGE SCALE GENOMIC DNA]</scope>
</reference>
<gene>
    <name evidence="1" type="ORF">vir335_00069</name>
</gene>
<dbReference type="RefSeq" id="YP_013605529.1">
    <property type="nucleotide sequence ID" value="NC_134205.1"/>
</dbReference>
<evidence type="ECO:0000313" key="1">
    <source>
        <dbReference type="EMBL" id="DBA35625.1"/>
    </source>
</evidence>
<proteinExistence type="predicted"/>
<keyword evidence="2" id="KW-1185">Reference proteome</keyword>
<sequence length="121" mass="13491">MGNRAIIVSTGNMSDVTAGIYVHWFDKGTLENALEEMKARGYRDPADDAEYGMARLCQVLCEQNPDGLNIGLTTVDLDDPRCGLELIAADFCGVYQAVWSGNGWELEEYTEEDEDEDEEED</sequence>
<organism evidence="1 2">
    <name type="scientific">Caudoviricetes sp. vir335</name>
    <dbReference type="NCBI Taxonomy" id="3068357"/>
    <lineage>
        <taxon>Viruses</taxon>
        <taxon>Duplodnaviria</taxon>
        <taxon>Heunggongvirae</taxon>
        <taxon>Uroviricota</taxon>
        <taxon>Caudoviricetes</taxon>
    </lineage>
</organism>
<dbReference type="Proteomes" id="UP001302000">
    <property type="component" value="Segment"/>
</dbReference>
<name>A0AA86YFH7_9CAUD</name>